<proteinExistence type="predicted"/>
<evidence type="ECO:0000313" key="3">
    <source>
        <dbReference type="Proteomes" id="UP001221142"/>
    </source>
</evidence>
<dbReference type="Pfam" id="PF18759">
    <property type="entry name" value="Plavaka"/>
    <property type="match status" value="2"/>
</dbReference>
<accession>A0AAD7BTJ0</accession>
<sequence length="804" mass="91924">MPGPTPEPTLPPVPPVPDHRARVEEIEDEDAPGATHWYEDFPKEAGCILEQRDPVETAFEAMRRKQVAAGQGPWFPFASEDDWDLARWLSKSGVSGGNIDEFLKLNKIKHGADPSYHNTRAFFQSRIDALPGGPEWECEIFDVVGDEVDERGEPKKEEIELWKRNPVECIKELMGNAAFREKMRYAPQCVYRDAEGNCREYGEMWTTNWCGDKQAWPCMRSLLNPLVQAGKEGVDILCADSQVRRVFPVLTAYVAAYPEQCLVDPKKRGMPVYSALREPEETVKLMRKEARGFKPDGFKKHGLRLVNPFWKDLPHCNIFQCFTPDILHQLHNGVLDHIVKWSTASLDPSYSEEDAKSEIDFRFRSIPNHPSLRHFRLGISLVSQWTGTDHKHMEKIFLGVLNGAADPQVILAVRSVLNFIEYTHFELHTNNSLVKLEEAWFRFHNNKDVFIDNGVRTHFNIPKVHAMKHYVDMIRSVGTADGYNTELSERLHIDCAKLGYAVSNKRNYIQQMTRWLMCHEAIHRFASYLQWAIPGYLVSLGKRKSSEDSVNEDDESGEESDRDDQPATASASTTPVQFTITKKAPFPRVSVAKLEGEYSAVDFLYHLEAFLESRSMLPRRFHDISATFPVYKGFVNKIPPSTRVSTTTLDDRICAVRAVPARGLKKAVLQHFDTVLAYKEPPRAPSSNQNLHGLFVGRVRAIFALPVEYGLIPTPLAYIEWYTPLTQLDPNLGMYKITPATQAHRRRASIIPITQISRSCHLIPRFTRKIDRTLTTHNVLDRCKVFYINCYLRHVDFVLFNAVK</sequence>
<dbReference type="EMBL" id="JARKIF010000009">
    <property type="protein sequence ID" value="KAJ7630322.1"/>
    <property type="molecule type" value="Genomic_DNA"/>
</dbReference>
<name>A0AAD7BTJ0_9AGAR</name>
<dbReference type="Proteomes" id="UP001221142">
    <property type="component" value="Unassembled WGS sequence"/>
</dbReference>
<dbReference type="AlphaFoldDB" id="A0AAD7BTJ0"/>
<evidence type="ECO:0000313" key="2">
    <source>
        <dbReference type="EMBL" id="KAJ7630322.1"/>
    </source>
</evidence>
<gene>
    <name evidence="2" type="ORF">FB45DRAFT_978715</name>
</gene>
<comment type="caution">
    <text evidence="2">The sequence shown here is derived from an EMBL/GenBank/DDBJ whole genome shotgun (WGS) entry which is preliminary data.</text>
</comment>
<feature type="region of interest" description="Disordered" evidence="1">
    <location>
        <begin position="1"/>
        <end position="20"/>
    </location>
</feature>
<dbReference type="InterPro" id="IPR041078">
    <property type="entry name" value="Plavaka"/>
</dbReference>
<feature type="compositionally biased region" description="Acidic residues" evidence="1">
    <location>
        <begin position="549"/>
        <end position="562"/>
    </location>
</feature>
<feature type="region of interest" description="Disordered" evidence="1">
    <location>
        <begin position="547"/>
        <end position="574"/>
    </location>
</feature>
<organism evidence="2 3">
    <name type="scientific">Roridomyces roridus</name>
    <dbReference type="NCBI Taxonomy" id="1738132"/>
    <lineage>
        <taxon>Eukaryota</taxon>
        <taxon>Fungi</taxon>
        <taxon>Dikarya</taxon>
        <taxon>Basidiomycota</taxon>
        <taxon>Agaricomycotina</taxon>
        <taxon>Agaricomycetes</taxon>
        <taxon>Agaricomycetidae</taxon>
        <taxon>Agaricales</taxon>
        <taxon>Marasmiineae</taxon>
        <taxon>Mycenaceae</taxon>
        <taxon>Roridomyces</taxon>
    </lineage>
</organism>
<protein>
    <submittedName>
        <fullName evidence="2">Uncharacterized protein</fullName>
    </submittedName>
</protein>
<reference evidence="2" key="1">
    <citation type="submission" date="2023-03" db="EMBL/GenBank/DDBJ databases">
        <title>Massive genome expansion in bonnet fungi (Mycena s.s.) driven by repeated elements and novel gene families across ecological guilds.</title>
        <authorList>
            <consortium name="Lawrence Berkeley National Laboratory"/>
            <person name="Harder C.B."/>
            <person name="Miyauchi S."/>
            <person name="Viragh M."/>
            <person name="Kuo A."/>
            <person name="Thoen E."/>
            <person name="Andreopoulos B."/>
            <person name="Lu D."/>
            <person name="Skrede I."/>
            <person name="Drula E."/>
            <person name="Henrissat B."/>
            <person name="Morin E."/>
            <person name="Kohler A."/>
            <person name="Barry K."/>
            <person name="LaButti K."/>
            <person name="Morin E."/>
            <person name="Salamov A."/>
            <person name="Lipzen A."/>
            <person name="Mereny Z."/>
            <person name="Hegedus B."/>
            <person name="Baldrian P."/>
            <person name="Stursova M."/>
            <person name="Weitz H."/>
            <person name="Taylor A."/>
            <person name="Grigoriev I.V."/>
            <person name="Nagy L.G."/>
            <person name="Martin F."/>
            <person name="Kauserud H."/>
        </authorList>
    </citation>
    <scope>NUCLEOTIDE SEQUENCE</scope>
    <source>
        <strain evidence="2">9284</strain>
    </source>
</reference>
<keyword evidence="3" id="KW-1185">Reference proteome</keyword>
<feature type="compositionally biased region" description="Pro residues" evidence="1">
    <location>
        <begin position="1"/>
        <end position="16"/>
    </location>
</feature>
<evidence type="ECO:0000256" key="1">
    <source>
        <dbReference type="SAM" id="MobiDB-lite"/>
    </source>
</evidence>